<feature type="signal peptide" evidence="7">
    <location>
        <begin position="1"/>
        <end position="20"/>
    </location>
</feature>
<dbReference type="Pfam" id="PF03067">
    <property type="entry name" value="LPMO_10"/>
    <property type="match status" value="1"/>
</dbReference>
<evidence type="ECO:0000259" key="8">
    <source>
        <dbReference type="Pfam" id="PF03067"/>
    </source>
</evidence>
<accession>A0AA38MAD4</accession>
<dbReference type="InterPro" id="IPR004302">
    <property type="entry name" value="Cellulose/chitin-bd_N"/>
</dbReference>
<name>A0AA38MAD4_9CUCU</name>
<comment type="caution">
    <text evidence="9">The sequence shown here is derived from an EMBL/GenBank/DDBJ whole genome shotgun (WGS) entry which is preliminary data.</text>
</comment>
<evidence type="ECO:0000256" key="3">
    <source>
        <dbReference type="ARBA" id="ARBA00023008"/>
    </source>
</evidence>
<keyword evidence="2" id="KW-0479">Metal-binding</keyword>
<organism evidence="9 10">
    <name type="scientific">Zophobas morio</name>
    <dbReference type="NCBI Taxonomy" id="2755281"/>
    <lineage>
        <taxon>Eukaryota</taxon>
        <taxon>Metazoa</taxon>
        <taxon>Ecdysozoa</taxon>
        <taxon>Arthropoda</taxon>
        <taxon>Hexapoda</taxon>
        <taxon>Insecta</taxon>
        <taxon>Pterygota</taxon>
        <taxon>Neoptera</taxon>
        <taxon>Endopterygota</taxon>
        <taxon>Coleoptera</taxon>
        <taxon>Polyphaga</taxon>
        <taxon>Cucujiformia</taxon>
        <taxon>Tenebrionidae</taxon>
        <taxon>Zophobas</taxon>
    </lineage>
</organism>
<evidence type="ECO:0000256" key="6">
    <source>
        <dbReference type="ARBA" id="ARBA00034311"/>
    </source>
</evidence>
<feature type="domain" description="Chitin-binding type-4" evidence="8">
    <location>
        <begin position="21"/>
        <end position="209"/>
    </location>
</feature>
<keyword evidence="7" id="KW-0732">Signal</keyword>
<proteinExistence type="inferred from homology"/>
<evidence type="ECO:0000313" key="10">
    <source>
        <dbReference type="Proteomes" id="UP001168821"/>
    </source>
</evidence>
<evidence type="ECO:0000256" key="4">
    <source>
        <dbReference type="ARBA" id="ARBA00023157"/>
    </source>
</evidence>
<dbReference type="PANTHER" id="PTHR36575">
    <property type="entry name" value="BINDING PROTEIN, PUTATIVE (AFU_ORTHOLOGUE AFUA_1G14430)-RELATED"/>
    <property type="match status" value="1"/>
</dbReference>
<sequence length="212" mass="23249">MVAAPITLVVLLFLVEKISGHGMMMEPPNRSSLWRFDPSAPPNYDDNQNFCGGVNVQWTQYNGKCGVCGDPWDAAHPQPNENTGTYGQGKVVRQYSPGSLVDITVNLTANHMGYFIFSVCVLQDPNAPESGEECFQTLTLGDGQAKYQIESTDKQLIVNTQVKLPDGLTCDRCVLRWHYNAGNTWGQCDDGSYAEGCGPQETFRSCADVAIL</sequence>
<keyword evidence="5" id="KW-0325">Glycoprotein</keyword>
<comment type="cofactor">
    <cofactor evidence="1">
        <name>Cu(2+)</name>
        <dbReference type="ChEBI" id="CHEBI:29036"/>
    </cofactor>
</comment>
<evidence type="ECO:0000313" key="9">
    <source>
        <dbReference type="EMBL" id="KAJ3649520.1"/>
    </source>
</evidence>
<evidence type="ECO:0000256" key="2">
    <source>
        <dbReference type="ARBA" id="ARBA00022723"/>
    </source>
</evidence>
<dbReference type="GO" id="GO:0046872">
    <property type="term" value="F:metal ion binding"/>
    <property type="evidence" value="ECO:0007669"/>
    <property type="project" value="UniProtKB-KW"/>
</dbReference>
<evidence type="ECO:0000256" key="1">
    <source>
        <dbReference type="ARBA" id="ARBA00001973"/>
    </source>
</evidence>
<reference evidence="9" key="1">
    <citation type="journal article" date="2023" name="G3 (Bethesda)">
        <title>Whole genome assemblies of Zophobas morio and Tenebrio molitor.</title>
        <authorList>
            <person name="Kaur S."/>
            <person name="Stinson S.A."/>
            <person name="diCenzo G.C."/>
        </authorList>
    </citation>
    <scope>NUCLEOTIDE SEQUENCE</scope>
    <source>
        <strain evidence="9">QUZm001</strain>
    </source>
</reference>
<gene>
    <name evidence="9" type="ORF">Zmor_021260</name>
</gene>
<protein>
    <recommendedName>
        <fullName evidence="8">Chitin-binding type-4 domain-containing protein</fullName>
    </recommendedName>
</protein>
<feature type="chain" id="PRO_5041262774" description="Chitin-binding type-4 domain-containing protein" evidence="7">
    <location>
        <begin position="21"/>
        <end position="212"/>
    </location>
</feature>
<dbReference type="PANTHER" id="PTHR36575:SF2">
    <property type="entry name" value="CHITIN-BINDING TYPE-4 DOMAIN-CONTAINING PROTEIN-RELATED"/>
    <property type="match status" value="1"/>
</dbReference>
<dbReference type="AlphaFoldDB" id="A0AA38MAD4"/>
<keyword evidence="4" id="KW-1015">Disulfide bond</keyword>
<dbReference type="EMBL" id="JALNTZ010000006">
    <property type="protein sequence ID" value="KAJ3649520.1"/>
    <property type="molecule type" value="Genomic_DNA"/>
</dbReference>
<evidence type="ECO:0000256" key="7">
    <source>
        <dbReference type="SAM" id="SignalP"/>
    </source>
</evidence>
<dbReference type="Proteomes" id="UP001168821">
    <property type="component" value="Unassembled WGS sequence"/>
</dbReference>
<dbReference type="InterPro" id="IPR052282">
    <property type="entry name" value="Starch-active_LPMO"/>
</dbReference>
<comment type="similarity">
    <text evidence="6">Belongs to the polysaccharide monooxygenase AA13 family.</text>
</comment>
<evidence type="ECO:0000256" key="5">
    <source>
        <dbReference type="ARBA" id="ARBA00023180"/>
    </source>
</evidence>
<keyword evidence="3" id="KW-0186">Copper</keyword>
<keyword evidence="10" id="KW-1185">Reference proteome</keyword>